<protein>
    <submittedName>
        <fullName evidence="3">Uncharacterized protein</fullName>
    </submittedName>
</protein>
<dbReference type="OrthoDB" id="2281372at2759"/>
<dbReference type="EMBL" id="JAGMUX010000017">
    <property type="protein sequence ID" value="KAH7234737.1"/>
    <property type="molecule type" value="Genomic_DNA"/>
</dbReference>
<name>A0A9P9GA06_FUSRE</name>
<feature type="compositionally biased region" description="Low complexity" evidence="1">
    <location>
        <begin position="228"/>
        <end position="253"/>
    </location>
</feature>
<comment type="caution">
    <text evidence="3">The sequence shown here is derived from an EMBL/GenBank/DDBJ whole genome shotgun (WGS) entry which is preliminary data.</text>
</comment>
<feature type="chain" id="PRO_5040510788" evidence="2">
    <location>
        <begin position="19"/>
        <end position="309"/>
    </location>
</feature>
<gene>
    <name evidence="3" type="ORF">BKA55DRAFT_597736</name>
</gene>
<accession>A0A9P9GA06</accession>
<proteinExistence type="predicted"/>
<keyword evidence="2" id="KW-0732">Signal</keyword>
<dbReference type="AlphaFoldDB" id="A0A9P9GA06"/>
<organism evidence="3 4">
    <name type="scientific">Fusarium redolens</name>
    <dbReference type="NCBI Taxonomy" id="48865"/>
    <lineage>
        <taxon>Eukaryota</taxon>
        <taxon>Fungi</taxon>
        <taxon>Dikarya</taxon>
        <taxon>Ascomycota</taxon>
        <taxon>Pezizomycotina</taxon>
        <taxon>Sordariomycetes</taxon>
        <taxon>Hypocreomycetidae</taxon>
        <taxon>Hypocreales</taxon>
        <taxon>Nectriaceae</taxon>
        <taxon>Fusarium</taxon>
        <taxon>Fusarium redolens species complex</taxon>
    </lineage>
</organism>
<dbReference type="GeneID" id="70226073"/>
<feature type="compositionally biased region" description="Basic and acidic residues" evidence="1">
    <location>
        <begin position="208"/>
        <end position="218"/>
    </location>
</feature>
<dbReference type="Proteomes" id="UP000720189">
    <property type="component" value="Unassembled WGS sequence"/>
</dbReference>
<evidence type="ECO:0000256" key="2">
    <source>
        <dbReference type="SAM" id="SignalP"/>
    </source>
</evidence>
<keyword evidence="4" id="KW-1185">Reference proteome</keyword>
<evidence type="ECO:0000256" key="1">
    <source>
        <dbReference type="SAM" id="MobiDB-lite"/>
    </source>
</evidence>
<evidence type="ECO:0000313" key="3">
    <source>
        <dbReference type="EMBL" id="KAH7234737.1"/>
    </source>
</evidence>
<evidence type="ECO:0000313" key="4">
    <source>
        <dbReference type="Proteomes" id="UP000720189"/>
    </source>
</evidence>
<feature type="signal peptide" evidence="2">
    <location>
        <begin position="1"/>
        <end position="18"/>
    </location>
</feature>
<feature type="region of interest" description="Disordered" evidence="1">
    <location>
        <begin position="197"/>
        <end position="266"/>
    </location>
</feature>
<sequence>MAMYKFVIALGLCMSANAINLFEPEDFNSDDIWVGKACEKVLTTEIDCDEYIFEFTVPNFRGDLPEDLEMADTICTGTCSDSLRNWYRKLSKECAEEDFMSDHYPTNYYLYLGNSMSSGWNQTCAKDAKTGRYCGEIMNKFSVVADDEERPLEELCHPCYVKMITMRSTSLAWPSLETPAGDWWRKELKLVQKKCSGSGANENASSLDGKESAEEEKTSITPHKFASVDDSAVSTMSAASTSSTETAVSKSVAPENSNEGGTFRVDQGHGEILTGVAFSAYPMVSCQGSYWNLCNQSCWYEAHDHCAPL</sequence>
<reference evidence="3" key="1">
    <citation type="journal article" date="2021" name="Nat. Commun.">
        <title>Genetic determinants of endophytism in the Arabidopsis root mycobiome.</title>
        <authorList>
            <person name="Mesny F."/>
            <person name="Miyauchi S."/>
            <person name="Thiergart T."/>
            <person name="Pickel B."/>
            <person name="Atanasova L."/>
            <person name="Karlsson M."/>
            <person name="Huettel B."/>
            <person name="Barry K.W."/>
            <person name="Haridas S."/>
            <person name="Chen C."/>
            <person name="Bauer D."/>
            <person name="Andreopoulos W."/>
            <person name="Pangilinan J."/>
            <person name="LaButti K."/>
            <person name="Riley R."/>
            <person name="Lipzen A."/>
            <person name="Clum A."/>
            <person name="Drula E."/>
            <person name="Henrissat B."/>
            <person name="Kohler A."/>
            <person name="Grigoriev I.V."/>
            <person name="Martin F.M."/>
            <person name="Hacquard S."/>
        </authorList>
    </citation>
    <scope>NUCLEOTIDE SEQUENCE</scope>
    <source>
        <strain evidence="3">MPI-CAGE-AT-0023</strain>
    </source>
</reference>
<dbReference type="RefSeq" id="XP_046044502.1">
    <property type="nucleotide sequence ID" value="XM_046196119.1"/>
</dbReference>